<reference evidence="2 3" key="1">
    <citation type="submission" date="2020-04" db="EMBL/GenBank/DDBJ databases">
        <title>Usitatibacter rugosus gen. nov., sp. nov. and Usitatibacter palustris sp. nov., novel members of Usitatibacteraceae fam. nov. within the order Nitrosomonadales isolated from soil.</title>
        <authorList>
            <person name="Huber K.J."/>
            <person name="Neumann-Schaal M."/>
            <person name="Geppert A."/>
            <person name="Luckner M."/>
            <person name="Wanner G."/>
            <person name="Overmann J."/>
        </authorList>
    </citation>
    <scope>NUCLEOTIDE SEQUENCE [LARGE SCALE GENOMIC DNA]</scope>
    <source>
        <strain evidence="2 3">Swamp67</strain>
    </source>
</reference>
<feature type="transmembrane region" description="Helical" evidence="1">
    <location>
        <begin position="126"/>
        <end position="148"/>
    </location>
</feature>
<evidence type="ECO:0000256" key="1">
    <source>
        <dbReference type="SAM" id="Phobius"/>
    </source>
</evidence>
<accession>A0A6M4H9B5</accession>
<evidence type="ECO:0000313" key="2">
    <source>
        <dbReference type="EMBL" id="QJR16180.1"/>
    </source>
</evidence>
<sequence length="150" mass="16872">MWLDALLAYLHFIAIFILFAFLSCQLIMLRSPLDATAIRRLAIVDMVYGASAGLVFITGLLRLFYGAKGSDFYLHAWPIYVKVGLFLAAGLLSIKPTLTFLRWRRAVNSNPTWELTEADRVSMRRVVLIELHLLAMVPVFAVVMARGLGK</sequence>
<dbReference type="InterPro" id="IPR018706">
    <property type="entry name" value="DUF2214_membrane"/>
</dbReference>
<organism evidence="2 3">
    <name type="scientific">Usitatibacter palustris</name>
    <dbReference type="NCBI Taxonomy" id="2732487"/>
    <lineage>
        <taxon>Bacteria</taxon>
        <taxon>Pseudomonadati</taxon>
        <taxon>Pseudomonadota</taxon>
        <taxon>Betaproteobacteria</taxon>
        <taxon>Nitrosomonadales</taxon>
        <taxon>Usitatibacteraceae</taxon>
        <taxon>Usitatibacter</taxon>
    </lineage>
</organism>
<feature type="transmembrane region" description="Helical" evidence="1">
    <location>
        <begin position="6"/>
        <end position="29"/>
    </location>
</feature>
<keyword evidence="1" id="KW-1133">Transmembrane helix</keyword>
<dbReference type="Pfam" id="PF09980">
    <property type="entry name" value="DUF2214"/>
    <property type="match status" value="1"/>
</dbReference>
<gene>
    <name evidence="2" type="ORF">DSM104440_03009</name>
</gene>
<dbReference type="Proteomes" id="UP000503096">
    <property type="component" value="Chromosome"/>
</dbReference>
<evidence type="ECO:0008006" key="4">
    <source>
        <dbReference type="Google" id="ProtNLM"/>
    </source>
</evidence>
<proteinExistence type="predicted"/>
<dbReference type="RefSeq" id="WP_171164076.1">
    <property type="nucleotide sequence ID" value="NZ_CP053073.1"/>
</dbReference>
<protein>
    <recommendedName>
        <fullName evidence="4">DUF2214 domain-containing protein</fullName>
    </recommendedName>
</protein>
<keyword evidence="3" id="KW-1185">Reference proteome</keyword>
<feature type="transmembrane region" description="Helical" evidence="1">
    <location>
        <begin position="77"/>
        <end position="94"/>
    </location>
</feature>
<keyword evidence="1" id="KW-0472">Membrane</keyword>
<dbReference type="KEGG" id="upl:DSM104440_03009"/>
<name>A0A6M4H9B5_9PROT</name>
<dbReference type="AlphaFoldDB" id="A0A6M4H9B5"/>
<evidence type="ECO:0000313" key="3">
    <source>
        <dbReference type="Proteomes" id="UP000503096"/>
    </source>
</evidence>
<feature type="transmembrane region" description="Helical" evidence="1">
    <location>
        <begin position="41"/>
        <end position="65"/>
    </location>
</feature>
<dbReference type="EMBL" id="CP053073">
    <property type="protein sequence ID" value="QJR16180.1"/>
    <property type="molecule type" value="Genomic_DNA"/>
</dbReference>
<keyword evidence="1" id="KW-0812">Transmembrane</keyword>
<dbReference type="InParanoid" id="A0A6M4H9B5"/>